<keyword evidence="7" id="KW-0333">Golgi apparatus</keyword>
<dbReference type="GO" id="GO:0000149">
    <property type="term" value="F:SNARE binding"/>
    <property type="evidence" value="ECO:0007669"/>
    <property type="project" value="TreeGrafter"/>
</dbReference>
<proteinExistence type="inferred from homology"/>
<evidence type="ECO:0000256" key="4">
    <source>
        <dbReference type="ARBA" id="ARBA00022692"/>
    </source>
</evidence>
<feature type="coiled-coil region" evidence="10">
    <location>
        <begin position="61"/>
        <end position="88"/>
    </location>
</feature>
<dbReference type="GeneID" id="135377746"/>
<dbReference type="PANTHER" id="PTHR19957">
    <property type="entry name" value="SYNTAXIN"/>
    <property type="match status" value="1"/>
</dbReference>
<evidence type="ECO:0000256" key="5">
    <source>
        <dbReference type="ARBA" id="ARBA00022927"/>
    </source>
</evidence>
<evidence type="ECO:0000313" key="13">
    <source>
        <dbReference type="EMBL" id="MBY07529.1"/>
    </source>
</evidence>
<keyword evidence="9 11" id="KW-0472">Membrane</keyword>
<evidence type="ECO:0000256" key="11">
    <source>
        <dbReference type="SAM" id="Phobius"/>
    </source>
</evidence>
<reference evidence="13" key="1">
    <citation type="submission" date="2018-03" db="EMBL/GenBank/DDBJ databases">
        <title>The relapsing fever spirochete Borrelia turicatae persists in the highly oxidative environment of its soft-bodied tick vector.</title>
        <authorList>
            <person name="Bourret T.J."/>
            <person name="Boyle W.K."/>
            <person name="Valenzuela J.G."/>
            <person name="Oliveira F."/>
            <person name="Lopez J.E."/>
        </authorList>
    </citation>
    <scope>NUCLEOTIDE SEQUENCE</scope>
    <source>
        <strain evidence="13">Kansas strain/isolate</strain>
        <tissue evidence="13">Salivary glands</tissue>
    </source>
</reference>
<dbReference type="Pfam" id="PF05739">
    <property type="entry name" value="SNARE"/>
    <property type="match status" value="1"/>
</dbReference>
<dbReference type="GO" id="GO:0006886">
    <property type="term" value="P:intracellular protein transport"/>
    <property type="evidence" value="ECO:0007669"/>
    <property type="project" value="TreeGrafter"/>
</dbReference>
<evidence type="ECO:0000256" key="2">
    <source>
        <dbReference type="ARBA" id="ARBA00009063"/>
    </source>
</evidence>
<sequence>MATRSLTEVFILMRNNSLQSKHIFAEQAQEDTVALVSDQDVEMGLGELRGATSPPRWLDALEEVNYQMTKIKEKLKELSELHDRHLNRPTFDETSSIEQQIEHITQELAQLFNHCQQLLAVIQQGARHGANAKESHLAQNVVRSVAGALQSLTSNFRNHQIKYCKGLKQRDEHSSKFFDVPFSMEETSTDPFRETKQNLLEDQLFLKDNTEMVKVRSQEVNYIMRSIADLNTIFKDIATMVAEQGTVLDRIDYNIDTAQVQVHQGLQQLQKAASYQKKNHKMLCILVMAASTIVLIILLFAYKL</sequence>
<protein>
    <submittedName>
        <fullName evidence="13">Putative snare protein tlg2/syntaxin 16</fullName>
    </submittedName>
</protein>
<dbReference type="CDD" id="cd15845">
    <property type="entry name" value="SNARE_syntaxin16"/>
    <property type="match status" value="1"/>
</dbReference>
<dbReference type="CTD" id="33034"/>
<evidence type="ECO:0000259" key="12">
    <source>
        <dbReference type="PROSITE" id="PS50192"/>
    </source>
</evidence>
<feature type="transmembrane region" description="Helical" evidence="11">
    <location>
        <begin position="283"/>
        <end position="302"/>
    </location>
</feature>
<keyword evidence="4 11" id="KW-0812">Transmembrane</keyword>
<dbReference type="RefSeq" id="XP_064466460.1">
    <property type="nucleotide sequence ID" value="XM_064610390.1"/>
</dbReference>
<dbReference type="SUPFAM" id="SSF47661">
    <property type="entry name" value="t-snare proteins"/>
    <property type="match status" value="1"/>
</dbReference>
<name>A0A2R5LDH9_9ACAR</name>
<dbReference type="InterPro" id="IPR000727">
    <property type="entry name" value="T_SNARE_dom"/>
</dbReference>
<dbReference type="Gene3D" id="1.20.58.70">
    <property type="match status" value="1"/>
</dbReference>
<dbReference type="AlphaFoldDB" id="A0A2R5LDH9"/>
<evidence type="ECO:0000256" key="1">
    <source>
        <dbReference type="ARBA" id="ARBA00004409"/>
    </source>
</evidence>
<dbReference type="PANTHER" id="PTHR19957:SF83">
    <property type="entry name" value="SYNTAXIN-16"/>
    <property type="match status" value="1"/>
</dbReference>
<dbReference type="KEGG" id="oti:135377746"/>
<feature type="domain" description="T-SNARE coiled-coil homology" evidence="12">
    <location>
        <begin position="210"/>
        <end position="272"/>
    </location>
</feature>
<comment type="subcellular location">
    <subcellularLocation>
        <location evidence="1">Golgi apparatus membrane</location>
        <topology evidence="1">Single-pass type IV membrane protein</topology>
    </subcellularLocation>
</comment>
<dbReference type="SMART" id="SM00397">
    <property type="entry name" value="t_SNARE"/>
    <property type="match status" value="1"/>
</dbReference>
<dbReference type="GO" id="GO:0000139">
    <property type="term" value="C:Golgi membrane"/>
    <property type="evidence" value="ECO:0007669"/>
    <property type="project" value="UniProtKB-SubCell"/>
</dbReference>
<organism evidence="13">
    <name type="scientific">Ornithodoros turicata</name>
    <dbReference type="NCBI Taxonomy" id="34597"/>
    <lineage>
        <taxon>Eukaryota</taxon>
        <taxon>Metazoa</taxon>
        <taxon>Ecdysozoa</taxon>
        <taxon>Arthropoda</taxon>
        <taxon>Chelicerata</taxon>
        <taxon>Arachnida</taxon>
        <taxon>Acari</taxon>
        <taxon>Parasitiformes</taxon>
        <taxon>Ixodida</taxon>
        <taxon>Ixodoidea</taxon>
        <taxon>Argasidae</taxon>
        <taxon>Ornithodorinae</taxon>
        <taxon>Ornithodoros</taxon>
    </lineage>
</organism>
<dbReference type="GO" id="GO:0048278">
    <property type="term" value="P:vesicle docking"/>
    <property type="evidence" value="ECO:0007669"/>
    <property type="project" value="TreeGrafter"/>
</dbReference>
<evidence type="ECO:0000256" key="9">
    <source>
        <dbReference type="ARBA" id="ARBA00023136"/>
    </source>
</evidence>
<dbReference type="InterPro" id="IPR045242">
    <property type="entry name" value="Syntaxin"/>
</dbReference>
<dbReference type="EMBL" id="GGLE01003403">
    <property type="protein sequence ID" value="MBY07529.1"/>
    <property type="molecule type" value="Transcribed_RNA"/>
</dbReference>
<accession>A0A2R5LDH9</accession>
<evidence type="ECO:0000256" key="3">
    <source>
        <dbReference type="ARBA" id="ARBA00022448"/>
    </source>
</evidence>
<comment type="similarity">
    <text evidence="2">Belongs to the syntaxin family.</text>
</comment>
<keyword evidence="8 10" id="KW-0175">Coiled coil</keyword>
<keyword evidence="5" id="KW-0653">Protein transport</keyword>
<dbReference type="GO" id="GO:0005484">
    <property type="term" value="F:SNAP receptor activity"/>
    <property type="evidence" value="ECO:0007669"/>
    <property type="project" value="TreeGrafter"/>
</dbReference>
<keyword evidence="6 11" id="KW-1133">Transmembrane helix</keyword>
<evidence type="ECO:0000256" key="6">
    <source>
        <dbReference type="ARBA" id="ARBA00022989"/>
    </source>
</evidence>
<dbReference type="PROSITE" id="PS50192">
    <property type="entry name" value="T_SNARE"/>
    <property type="match status" value="1"/>
</dbReference>
<dbReference type="GO" id="GO:0031201">
    <property type="term" value="C:SNARE complex"/>
    <property type="evidence" value="ECO:0007669"/>
    <property type="project" value="TreeGrafter"/>
</dbReference>
<dbReference type="GO" id="GO:0006906">
    <property type="term" value="P:vesicle fusion"/>
    <property type="evidence" value="ECO:0007669"/>
    <property type="project" value="TreeGrafter"/>
</dbReference>
<evidence type="ECO:0000256" key="8">
    <source>
        <dbReference type="ARBA" id="ARBA00023054"/>
    </source>
</evidence>
<evidence type="ECO:0000256" key="7">
    <source>
        <dbReference type="ARBA" id="ARBA00023034"/>
    </source>
</evidence>
<evidence type="ECO:0000256" key="10">
    <source>
        <dbReference type="SAM" id="Coils"/>
    </source>
</evidence>
<keyword evidence="3" id="KW-0813">Transport</keyword>
<dbReference type="InterPro" id="IPR010989">
    <property type="entry name" value="SNARE"/>
</dbReference>